<comment type="caution">
    <text evidence="2">The sequence shown here is derived from an EMBL/GenBank/DDBJ whole genome shotgun (WGS) entry which is preliminary data.</text>
</comment>
<dbReference type="RefSeq" id="WP_186995417.1">
    <property type="nucleotide sequence ID" value="NZ_JACOQG010000027.1"/>
</dbReference>
<gene>
    <name evidence="2" type="ORF">H8Z82_13750</name>
</gene>
<organism evidence="2 3">
    <name type="scientific">Blautia difficilis</name>
    <dbReference type="NCBI Taxonomy" id="2763027"/>
    <lineage>
        <taxon>Bacteria</taxon>
        <taxon>Bacillati</taxon>
        <taxon>Bacillota</taxon>
        <taxon>Clostridia</taxon>
        <taxon>Lachnospirales</taxon>
        <taxon>Lachnospiraceae</taxon>
        <taxon>Blautia</taxon>
    </lineage>
</organism>
<reference evidence="2 3" key="1">
    <citation type="submission" date="2020-08" db="EMBL/GenBank/DDBJ databases">
        <title>Genome public.</title>
        <authorList>
            <person name="Liu C."/>
            <person name="Sun Q."/>
        </authorList>
    </citation>
    <scope>NUCLEOTIDE SEQUENCE [LARGE SCALE GENOMIC DNA]</scope>
    <source>
        <strain evidence="2 3">M29</strain>
    </source>
</reference>
<evidence type="ECO:0000256" key="1">
    <source>
        <dbReference type="SAM" id="SignalP"/>
    </source>
</evidence>
<accession>A0ABR7IKX8</accession>
<keyword evidence="3" id="KW-1185">Reference proteome</keyword>
<evidence type="ECO:0000313" key="3">
    <source>
        <dbReference type="Proteomes" id="UP000649826"/>
    </source>
</evidence>
<evidence type="ECO:0000313" key="2">
    <source>
        <dbReference type="EMBL" id="MBC5780697.1"/>
    </source>
</evidence>
<feature type="signal peptide" evidence="1">
    <location>
        <begin position="1"/>
        <end position="30"/>
    </location>
</feature>
<protein>
    <submittedName>
        <fullName evidence="2">Uncharacterized protein</fullName>
    </submittedName>
</protein>
<dbReference type="EMBL" id="JACOQG010000027">
    <property type="protein sequence ID" value="MBC5780697.1"/>
    <property type="molecule type" value="Genomic_DNA"/>
</dbReference>
<keyword evidence="1" id="KW-0732">Signal</keyword>
<name>A0ABR7IKX8_9FIRM</name>
<feature type="chain" id="PRO_5045989674" evidence="1">
    <location>
        <begin position="31"/>
        <end position="526"/>
    </location>
</feature>
<dbReference type="Proteomes" id="UP000649826">
    <property type="component" value="Unassembled WGS sequence"/>
</dbReference>
<sequence>MKRKKWLQKTAVLCTAMVLSATSIPSAGFAADSYADIEKSALAKIASEFAASYATSLEQSQDLVSGVKGDITVNIEDSGRSLLGFVAPFDVSWLNNASVTINSSFKDNKEGGSMALLVNDSQVCTLDFYFDPDTEDMYMKVPELSDKYMKVNLKEAEDDETLEASTESLSDSVTLLNNMTEVMPEASVVESLLNKYGTILIDNVKSTDGTSDTLTAGDISQDCTVYEGTLDSEAAVRTLTAVLETAKSDKEIEAILEKWAAVLPDSQDLKEQFQEAVDSGLDALKEDSSDEASQDEYFSSKTWVNEDGKIIGRSLTMHDASGDTPVFTWQMPMNDSSYGYLLEIYAEDEVYALSGKGTIENDILNGSYQFSMNDEPAANIEVKDYDTVEAKKGNINGSYSISFIADESDDSSDVSPLTNFSLDADIASTAESGSVKLGIVSAGATLGSVSLVSGKGDGVDIPDLASLKDVCDVSNDDDMTDYVSSMDFTKLMDNLTAAGVPDEVITYILSGGSSDTDTEIDNESIN</sequence>
<proteinExistence type="predicted"/>